<keyword evidence="2" id="KW-1185">Reference proteome</keyword>
<sequence length="79" mass="8306">MTPAPGAPGFPGAPEVSGKKVYVTGTHRARLPAETWDTIRPLLPRFGISRVADVTGLDVIGLPVAVAFRPLSRTLAVSQ</sequence>
<protein>
    <submittedName>
        <fullName evidence="1">Uncharacterized protein</fullName>
    </submittedName>
</protein>
<evidence type="ECO:0000313" key="2">
    <source>
        <dbReference type="Proteomes" id="UP000460558"/>
    </source>
</evidence>
<evidence type="ECO:0000313" key="1">
    <source>
        <dbReference type="EMBL" id="MQS39922.1"/>
    </source>
</evidence>
<gene>
    <name evidence="1" type="ORF">FFZ77_31390</name>
</gene>
<accession>A0ABW9P326</accession>
<dbReference type="Proteomes" id="UP000460558">
    <property type="component" value="Unassembled WGS sequence"/>
</dbReference>
<proteinExistence type="predicted"/>
<comment type="caution">
    <text evidence="1">The sequence shown here is derived from an EMBL/GenBank/DDBJ whole genome shotgun (WGS) entry which is preliminary data.</text>
</comment>
<dbReference type="EMBL" id="VDEQ01000378">
    <property type="protein sequence ID" value="MQS39922.1"/>
    <property type="molecule type" value="Genomic_DNA"/>
</dbReference>
<organism evidence="1 2">
    <name type="scientific">Streptomyces katsurahamanus</name>
    <dbReference type="NCBI Taxonomy" id="2577098"/>
    <lineage>
        <taxon>Bacteria</taxon>
        <taxon>Bacillati</taxon>
        <taxon>Actinomycetota</taxon>
        <taxon>Actinomycetes</taxon>
        <taxon>Kitasatosporales</taxon>
        <taxon>Streptomycetaceae</taxon>
        <taxon>Streptomyces</taxon>
    </lineage>
</organism>
<reference evidence="1 2" key="1">
    <citation type="submission" date="2019-06" db="EMBL/GenBank/DDBJ databases">
        <title>Comparative genomics and metabolomics analyses of clavulanic acid producing Streptomyces species provides insight into specialized metabolism and evolution of beta-lactam biosynthetic gene clusters.</title>
        <authorList>
            <person name="Moore M.A."/>
            <person name="Cruz-Morales P."/>
            <person name="Barona Gomez F."/>
            <person name="Kapil T."/>
        </authorList>
    </citation>
    <scope>NUCLEOTIDE SEQUENCE [LARGE SCALE GENOMIC DNA]</scope>
    <source>
        <strain evidence="1 2">T-272</strain>
    </source>
</reference>
<feature type="non-terminal residue" evidence="1">
    <location>
        <position position="79"/>
    </location>
</feature>
<name>A0ABW9P326_9ACTN</name>